<proteinExistence type="predicted"/>
<dbReference type="Pfam" id="PF06197">
    <property type="entry name" value="DUF998"/>
    <property type="match status" value="1"/>
</dbReference>
<dbReference type="KEGG" id="pry:Prubr_48750"/>
<protein>
    <submittedName>
        <fullName evidence="2">Membrane protein</fullName>
    </submittedName>
</protein>
<keyword evidence="1" id="KW-1133">Transmembrane helix</keyword>
<accession>A0A810N5Q5</accession>
<dbReference type="Proteomes" id="UP000680866">
    <property type="component" value="Chromosome"/>
</dbReference>
<evidence type="ECO:0000313" key="2">
    <source>
        <dbReference type="EMBL" id="BCJ67854.1"/>
    </source>
</evidence>
<gene>
    <name evidence="2" type="ORF">Prubr_48750</name>
</gene>
<feature type="transmembrane region" description="Helical" evidence="1">
    <location>
        <begin position="105"/>
        <end position="123"/>
    </location>
</feature>
<reference evidence="2" key="1">
    <citation type="submission" date="2020-08" db="EMBL/GenBank/DDBJ databases">
        <title>Whole genome shotgun sequence of Polymorphospora rubra NBRC 101157.</title>
        <authorList>
            <person name="Komaki H."/>
            <person name="Tamura T."/>
        </authorList>
    </citation>
    <scope>NUCLEOTIDE SEQUENCE</scope>
    <source>
        <strain evidence="2">NBRC 101157</strain>
    </source>
</reference>
<name>A0A810N5Q5_9ACTN</name>
<evidence type="ECO:0000313" key="3">
    <source>
        <dbReference type="Proteomes" id="UP000680866"/>
    </source>
</evidence>
<evidence type="ECO:0000256" key="1">
    <source>
        <dbReference type="SAM" id="Phobius"/>
    </source>
</evidence>
<keyword evidence="1" id="KW-0812">Transmembrane</keyword>
<organism evidence="2 3">
    <name type="scientific">Polymorphospora rubra</name>
    <dbReference type="NCBI Taxonomy" id="338584"/>
    <lineage>
        <taxon>Bacteria</taxon>
        <taxon>Bacillati</taxon>
        <taxon>Actinomycetota</taxon>
        <taxon>Actinomycetes</taxon>
        <taxon>Micromonosporales</taxon>
        <taxon>Micromonosporaceae</taxon>
        <taxon>Polymorphospora</taxon>
    </lineage>
</organism>
<dbReference type="AlphaFoldDB" id="A0A810N5Q5"/>
<sequence>MPWWAIASSAAAPVLLIGGWTVAADRQPGYDPTADTISTLAAPGAADRWIMTVALAGLGICHLVTAAGLRPVAVAGRVVLAVGGAATVLVAVFPQPPSGGSTTHAVAATVAVGALGLWPALGFRRDAPRPATLRPVVAVTAAVVLLALVGWFVASLGTDGYAGLAERTAAGAQALWPLVVVLDTRRC</sequence>
<dbReference type="InterPro" id="IPR009339">
    <property type="entry name" value="DUF998"/>
</dbReference>
<keyword evidence="3" id="KW-1185">Reference proteome</keyword>
<feature type="transmembrane region" description="Helical" evidence="1">
    <location>
        <begin position="74"/>
        <end position="93"/>
    </location>
</feature>
<keyword evidence="1" id="KW-0472">Membrane</keyword>
<feature type="transmembrane region" description="Helical" evidence="1">
    <location>
        <begin position="48"/>
        <end position="67"/>
    </location>
</feature>
<dbReference type="EMBL" id="AP023359">
    <property type="protein sequence ID" value="BCJ67854.1"/>
    <property type="molecule type" value="Genomic_DNA"/>
</dbReference>
<feature type="transmembrane region" description="Helical" evidence="1">
    <location>
        <begin position="135"/>
        <end position="154"/>
    </location>
</feature>